<dbReference type="GO" id="GO:0003677">
    <property type="term" value="F:DNA binding"/>
    <property type="evidence" value="ECO:0007669"/>
    <property type="project" value="UniProtKB-UniRule"/>
</dbReference>
<keyword evidence="2 4" id="KW-0238">DNA-binding</keyword>
<keyword evidence="3" id="KW-0804">Transcription</keyword>
<dbReference type="AlphaFoldDB" id="A0A316F0N3"/>
<feature type="domain" description="HTH tetR-type" evidence="5">
    <location>
        <begin position="6"/>
        <end position="66"/>
    </location>
</feature>
<evidence type="ECO:0000259" key="5">
    <source>
        <dbReference type="PROSITE" id="PS50977"/>
    </source>
</evidence>
<feature type="DNA-binding region" description="H-T-H motif" evidence="4">
    <location>
        <begin position="29"/>
        <end position="48"/>
    </location>
</feature>
<dbReference type="Proteomes" id="UP000245754">
    <property type="component" value="Unassembled WGS sequence"/>
</dbReference>
<proteinExistence type="predicted"/>
<dbReference type="InterPro" id="IPR009057">
    <property type="entry name" value="Homeodomain-like_sf"/>
</dbReference>
<dbReference type="Pfam" id="PF00440">
    <property type="entry name" value="TetR_N"/>
    <property type="match status" value="1"/>
</dbReference>
<organism evidence="6 7">
    <name type="scientific">Cupriavidus plantarum</name>
    <dbReference type="NCBI Taxonomy" id="942865"/>
    <lineage>
        <taxon>Bacteria</taxon>
        <taxon>Pseudomonadati</taxon>
        <taxon>Pseudomonadota</taxon>
        <taxon>Betaproteobacteria</taxon>
        <taxon>Burkholderiales</taxon>
        <taxon>Burkholderiaceae</taxon>
        <taxon>Cupriavidus</taxon>
    </lineage>
</organism>
<accession>A0A316F0N3</accession>
<reference evidence="6 7" key="1">
    <citation type="submission" date="2018-05" db="EMBL/GenBank/DDBJ databases">
        <title>Genomic Encyclopedia of Type Strains, Phase IV (KMG-V): Genome sequencing to study the core and pangenomes of soil and plant-associated prokaryotes.</title>
        <authorList>
            <person name="Whitman W."/>
        </authorList>
    </citation>
    <scope>NUCLEOTIDE SEQUENCE [LARGE SCALE GENOMIC DNA]</scope>
    <source>
        <strain evidence="6 7">SLV-132</strain>
    </source>
</reference>
<dbReference type="SUPFAM" id="SSF48498">
    <property type="entry name" value="Tetracyclin repressor-like, C-terminal domain"/>
    <property type="match status" value="1"/>
</dbReference>
<protein>
    <submittedName>
        <fullName evidence="6">TetR family transcriptional regulator</fullName>
    </submittedName>
</protein>
<evidence type="ECO:0000256" key="3">
    <source>
        <dbReference type="ARBA" id="ARBA00023163"/>
    </source>
</evidence>
<keyword evidence="7" id="KW-1185">Reference proteome</keyword>
<dbReference type="PANTHER" id="PTHR47506">
    <property type="entry name" value="TRANSCRIPTIONAL REGULATORY PROTEIN"/>
    <property type="match status" value="1"/>
</dbReference>
<gene>
    <name evidence="6" type="ORF">C7419_1011718</name>
</gene>
<name>A0A316F0N3_9BURK</name>
<evidence type="ECO:0000256" key="4">
    <source>
        <dbReference type="PROSITE-ProRule" id="PRU00335"/>
    </source>
</evidence>
<dbReference type="EMBL" id="QGGT01000001">
    <property type="protein sequence ID" value="PWK37832.1"/>
    <property type="molecule type" value="Genomic_DNA"/>
</dbReference>
<evidence type="ECO:0000313" key="6">
    <source>
        <dbReference type="EMBL" id="PWK37832.1"/>
    </source>
</evidence>
<dbReference type="SUPFAM" id="SSF46689">
    <property type="entry name" value="Homeodomain-like"/>
    <property type="match status" value="1"/>
</dbReference>
<evidence type="ECO:0000313" key="7">
    <source>
        <dbReference type="Proteomes" id="UP000245754"/>
    </source>
</evidence>
<comment type="caution">
    <text evidence="6">The sequence shown here is derived from an EMBL/GenBank/DDBJ whole genome shotgun (WGS) entry which is preliminary data.</text>
</comment>
<dbReference type="PROSITE" id="PS50977">
    <property type="entry name" value="HTH_TETR_2"/>
    <property type="match status" value="1"/>
</dbReference>
<keyword evidence="1" id="KW-0805">Transcription regulation</keyword>
<dbReference type="InterPro" id="IPR036271">
    <property type="entry name" value="Tet_transcr_reg_TetR-rel_C_sf"/>
</dbReference>
<dbReference type="PRINTS" id="PR00455">
    <property type="entry name" value="HTHTETR"/>
</dbReference>
<evidence type="ECO:0000256" key="1">
    <source>
        <dbReference type="ARBA" id="ARBA00023015"/>
    </source>
</evidence>
<dbReference type="Gene3D" id="1.10.357.10">
    <property type="entry name" value="Tetracycline Repressor, domain 2"/>
    <property type="match status" value="1"/>
</dbReference>
<dbReference type="InterPro" id="IPR001647">
    <property type="entry name" value="HTH_TetR"/>
</dbReference>
<sequence length="182" mass="20451">MGRTRKFSREGVLEKALPVFWKYGFSGTSLPQLEQATGVNKSGLYAEFKDKEDLFISALEYYYEHRGAPEILGAAPKGWDNIERFLHLGDLQPDGCIGCFSVNALREIPSLSNRARDVLAASHRRLLPLIVENIEAEHPRLAAEVIADIVMVFFSGYCIENNLPPEARQDAITHFMQALRSL</sequence>
<evidence type="ECO:0000256" key="2">
    <source>
        <dbReference type="ARBA" id="ARBA00023125"/>
    </source>
</evidence>
<dbReference type="PANTHER" id="PTHR47506:SF1">
    <property type="entry name" value="HTH-TYPE TRANSCRIPTIONAL REGULATOR YJDC"/>
    <property type="match status" value="1"/>
</dbReference>